<dbReference type="PROSITE" id="PS50932">
    <property type="entry name" value="HTH_LACI_2"/>
    <property type="match status" value="1"/>
</dbReference>
<proteinExistence type="predicted"/>
<dbReference type="RefSeq" id="WP_039316296.1">
    <property type="nucleotide sequence ID" value="NZ_CP006905.1"/>
</dbReference>
<dbReference type="KEGG" id="cbv:U729_2948"/>
<evidence type="ECO:0000313" key="6">
    <source>
        <dbReference type="EMBL" id="AIY84804.1"/>
    </source>
</evidence>
<dbReference type="CDD" id="cd06283">
    <property type="entry name" value="PBP1_RegR_EndR_KdgR-like"/>
    <property type="match status" value="1"/>
</dbReference>
<dbReference type="PANTHER" id="PTHR30146:SF154">
    <property type="entry name" value="TRANSCRIPTION REGULATOR, MEMBER OF GALR FAMILY"/>
    <property type="match status" value="1"/>
</dbReference>
<dbReference type="Proteomes" id="UP000030635">
    <property type="component" value="Chromosome"/>
</dbReference>
<dbReference type="InterPro" id="IPR001761">
    <property type="entry name" value="Peripla_BP/Lac1_sug-bd_dom"/>
</dbReference>
<feature type="domain" description="HTH cro/C1-type" evidence="5">
    <location>
        <begin position="2"/>
        <end position="49"/>
    </location>
</feature>
<dbReference type="HOGENOM" id="CLU_037628_6_0_9"/>
<dbReference type="eggNOG" id="COG1609">
    <property type="taxonomic scope" value="Bacteria"/>
</dbReference>
<dbReference type="GO" id="GO:0003700">
    <property type="term" value="F:DNA-binding transcription factor activity"/>
    <property type="evidence" value="ECO:0007669"/>
    <property type="project" value="TreeGrafter"/>
</dbReference>
<keyword evidence="1" id="KW-0805">Transcription regulation</keyword>
<accession>A0A0A7FYY4</accession>
<name>A0A0A7FYY4_9CLOT</name>
<dbReference type="InterPro" id="IPR010982">
    <property type="entry name" value="Lambda_DNA-bd_dom_sf"/>
</dbReference>
<dbReference type="EMBL" id="CP006905">
    <property type="protein sequence ID" value="AIY84804.1"/>
    <property type="molecule type" value="Genomic_DNA"/>
</dbReference>
<dbReference type="SUPFAM" id="SSF53822">
    <property type="entry name" value="Periplasmic binding protein-like I"/>
    <property type="match status" value="1"/>
</dbReference>
<gene>
    <name evidence="6" type="ORF">U729_2948</name>
</gene>
<dbReference type="InterPro" id="IPR001387">
    <property type="entry name" value="Cro/C1-type_HTH"/>
</dbReference>
<dbReference type="GO" id="GO:0000976">
    <property type="term" value="F:transcription cis-regulatory region binding"/>
    <property type="evidence" value="ECO:0007669"/>
    <property type="project" value="TreeGrafter"/>
</dbReference>
<feature type="domain" description="HTH lacI-type" evidence="4">
    <location>
        <begin position="4"/>
        <end position="59"/>
    </location>
</feature>
<dbReference type="OrthoDB" id="369222at2"/>
<evidence type="ECO:0000256" key="2">
    <source>
        <dbReference type="ARBA" id="ARBA00023125"/>
    </source>
</evidence>
<dbReference type="Gene3D" id="1.10.260.40">
    <property type="entry name" value="lambda repressor-like DNA-binding domains"/>
    <property type="match status" value="1"/>
</dbReference>
<dbReference type="SUPFAM" id="SSF47413">
    <property type="entry name" value="lambda repressor-like DNA-binding domains"/>
    <property type="match status" value="1"/>
</dbReference>
<protein>
    <submittedName>
        <fullName evidence="6">Helix-turn-helix family protein</fullName>
    </submittedName>
</protein>
<dbReference type="SMART" id="SM00354">
    <property type="entry name" value="HTH_LACI"/>
    <property type="match status" value="1"/>
</dbReference>
<evidence type="ECO:0000256" key="3">
    <source>
        <dbReference type="ARBA" id="ARBA00023163"/>
    </source>
</evidence>
<keyword evidence="7" id="KW-1185">Reference proteome</keyword>
<dbReference type="CDD" id="cd01392">
    <property type="entry name" value="HTH_LacI"/>
    <property type="match status" value="1"/>
</dbReference>
<evidence type="ECO:0000259" key="5">
    <source>
        <dbReference type="PROSITE" id="PS50943"/>
    </source>
</evidence>
<dbReference type="Pfam" id="PF00532">
    <property type="entry name" value="Peripla_BP_1"/>
    <property type="match status" value="1"/>
</dbReference>
<dbReference type="InterPro" id="IPR000843">
    <property type="entry name" value="HTH_LacI"/>
</dbReference>
<dbReference type="AlphaFoldDB" id="A0A0A7FYY4"/>
<organism evidence="6 7">
    <name type="scientific">Clostridium baratii str. Sullivan</name>
    <dbReference type="NCBI Taxonomy" id="1415775"/>
    <lineage>
        <taxon>Bacteria</taxon>
        <taxon>Bacillati</taxon>
        <taxon>Bacillota</taxon>
        <taxon>Clostridia</taxon>
        <taxon>Eubacteriales</taxon>
        <taxon>Clostridiaceae</taxon>
        <taxon>Clostridium</taxon>
    </lineage>
</organism>
<evidence type="ECO:0000313" key="7">
    <source>
        <dbReference type="Proteomes" id="UP000030635"/>
    </source>
</evidence>
<keyword evidence="3" id="KW-0804">Transcription</keyword>
<reference evidence="6 7" key="1">
    <citation type="journal article" date="2015" name="Infect. Genet. Evol.">
        <title>Genomic sequences of six botulinum neurotoxin-producing strains representing three clostridial species illustrate the mobility and diversity of botulinum neurotoxin genes.</title>
        <authorList>
            <person name="Smith T.J."/>
            <person name="Hill K.K."/>
            <person name="Xie G."/>
            <person name="Foley B.T."/>
            <person name="Williamson C.H."/>
            <person name="Foster J.T."/>
            <person name="Johnson S.L."/>
            <person name="Chertkov O."/>
            <person name="Teshima H."/>
            <person name="Gibbons H.S."/>
            <person name="Johnsky L.A."/>
            <person name="Karavis M.A."/>
            <person name="Smith L.A."/>
        </authorList>
    </citation>
    <scope>NUCLEOTIDE SEQUENCE [LARGE SCALE GENOMIC DNA]</scope>
    <source>
        <strain evidence="6">Sullivan</strain>
    </source>
</reference>
<dbReference type="Pfam" id="PF00356">
    <property type="entry name" value="LacI"/>
    <property type="match status" value="1"/>
</dbReference>
<evidence type="ECO:0000259" key="4">
    <source>
        <dbReference type="PROSITE" id="PS50932"/>
    </source>
</evidence>
<evidence type="ECO:0000256" key="1">
    <source>
        <dbReference type="ARBA" id="ARBA00023015"/>
    </source>
</evidence>
<keyword evidence="2" id="KW-0238">DNA-binding</keyword>
<dbReference type="PROSITE" id="PS50943">
    <property type="entry name" value="HTH_CROC1"/>
    <property type="match status" value="1"/>
</dbReference>
<dbReference type="Gene3D" id="3.40.50.2300">
    <property type="match status" value="2"/>
</dbReference>
<dbReference type="PANTHER" id="PTHR30146">
    <property type="entry name" value="LACI-RELATED TRANSCRIPTIONAL REPRESSOR"/>
    <property type="match status" value="1"/>
</dbReference>
<sequence length="335" mass="38348">MKKVTIKDIADMAGTSKTTVSFYLNGKYEKMSAETKVKIEKVIKETNYSPSIVARSLTSKKMNLIGVVVADISNPFSSTIVKGIDKVARKEDYQIIVGSSNYDFYYEEKYINRMLDMGVDGFIVQSTVKFTKLIDKIKERGKKLVLLDSVNEEFKGEWVKTNNYDITKEAIIRLVEKGYDNFVLLTQDPNMLMVRVERINGFIDTLEELGVSYKVQVIDDNITREELNKVINANIDLDKKNLIFAVNGKVLQKSYDYIKTQDLNIPNNVGLIGFDDWEWTRYATPTVTTISQPTYEEGKCAARILIDLIEEEKSENKNLVLKCNINWNESTDLKE</sequence>
<dbReference type="InterPro" id="IPR028082">
    <property type="entry name" value="Peripla_BP_I"/>
</dbReference>